<sequence>MYIICRNDEEYGYWSEQQLVTRIKYGYLQDLLKYLEKDVETYLAQEKHHTFSGLTRQDITAQVGQPQSWGLFVENYYRNRSETLAILKEFEENYTPSQAIHWYTRDTVLFRLLNQALRQQNSELLLLFAFYLRDLFVQLTEEYEKFKARSTDKPVIYAYRGQLISLNEIQNLKETSEIHWLRVIGANSFFSTSLDRQSALIFLNQAARRDDDLQSVLFEIEIDFGKSFALPFADISMFSQFSSENEILFMAGTQFKIKKITYSVEENIYIAELTLSNRLKPPFENLCPRKLLKKCCDHLCDCLTSETSEEIHNCFNELTCLFPSEQQWILATKHQCLAENCLWTLEPSDLQEALLQYDHSLKIWKIFLADIDLNCVINIGNIHEDLGAFYYEDLQDRHRAIKHYNLIEATLCGRVALMYLEHIENSDAALKYKLIQHEKELNIYKTAADTNEGPSAFAKRILAISHEELADVYIKLHQYEQACTHLITAKTLYMESNFQQKNQQIQAVEEKLTSIDAL</sequence>
<dbReference type="EMBL" id="CAJNOR010001688">
    <property type="protein sequence ID" value="CAF1184130.1"/>
    <property type="molecule type" value="Genomic_DNA"/>
</dbReference>
<accession>A0A814V7D1</accession>
<dbReference type="InterPro" id="IPR003540">
    <property type="entry name" value="ADP-ribosyltransferase"/>
</dbReference>
<dbReference type="Gene3D" id="3.90.176.10">
    <property type="entry name" value="Toxin ADP-ribosyltransferase, Chain A, domain 1"/>
    <property type="match status" value="1"/>
</dbReference>
<feature type="domain" description="ADP ribosyltransferase" evidence="1">
    <location>
        <begin position="97"/>
        <end position="266"/>
    </location>
</feature>
<dbReference type="GO" id="GO:0005576">
    <property type="term" value="C:extracellular region"/>
    <property type="evidence" value="ECO:0007669"/>
    <property type="project" value="InterPro"/>
</dbReference>
<evidence type="ECO:0000259" key="1">
    <source>
        <dbReference type="Pfam" id="PF03496"/>
    </source>
</evidence>
<evidence type="ECO:0000313" key="3">
    <source>
        <dbReference type="Proteomes" id="UP000663828"/>
    </source>
</evidence>
<comment type="caution">
    <text evidence="2">The sequence shown here is derived from an EMBL/GenBank/DDBJ whole genome shotgun (WGS) entry which is preliminary data.</text>
</comment>
<protein>
    <recommendedName>
        <fullName evidence="1">ADP ribosyltransferase domain-containing protein</fullName>
    </recommendedName>
</protein>
<dbReference type="SUPFAM" id="SSF56399">
    <property type="entry name" value="ADP-ribosylation"/>
    <property type="match status" value="1"/>
</dbReference>
<gene>
    <name evidence="2" type="ORF">XAT740_LOCUS22745</name>
</gene>
<keyword evidence="3" id="KW-1185">Reference proteome</keyword>
<dbReference type="PROSITE" id="PS51996">
    <property type="entry name" value="TR_MART"/>
    <property type="match status" value="1"/>
</dbReference>
<dbReference type="Pfam" id="PF03496">
    <property type="entry name" value="ADPrib_exo_Tox"/>
    <property type="match status" value="1"/>
</dbReference>
<organism evidence="2 3">
    <name type="scientific">Adineta ricciae</name>
    <name type="common">Rotifer</name>
    <dbReference type="NCBI Taxonomy" id="249248"/>
    <lineage>
        <taxon>Eukaryota</taxon>
        <taxon>Metazoa</taxon>
        <taxon>Spiralia</taxon>
        <taxon>Gnathifera</taxon>
        <taxon>Rotifera</taxon>
        <taxon>Eurotatoria</taxon>
        <taxon>Bdelloidea</taxon>
        <taxon>Adinetida</taxon>
        <taxon>Adinetidae</taxon>
        <taxon>Adineta</taxon>
    </lineage>
</organism>
<dbReference type="AlphaFoldDB" id="A0A814V7D1"/>
<reference evidence="2" key="1">
    <citation type="submission" date="2021-02" db="EMBL/GenBank/DDBJ databases">
        <authorList>
            <person name="Nowell W R."/>
        </authorList>
    </citation>
    <scope>NUCLEOTIDE SEQUENCE</scope>
</reference>
<name>A0A814V7D1_ADIRI</name>
<evidence type="ECO:0000313" key="2">
    <source>
        <dbReference type="EMBL" id="CAF1184130.1"/>
    </source>
</evidence>
<dbReference type="Proteomes" id="UP000663828">
    <property type="component" value="Unassembled WGS sequence"/>
</dbReference>
<proteinExistence type="predicted"/>